<organism evidence="2 3">
    <name type="scientific">Taxus chinensis</name>
    <name type="common">Chinese yew</name>
    <name type="synonym">Taxus wallichiana var. chinensis</name>
    <dbReference type="NCBI Taxonomy" id="29808"/>
    <lineage>
        <taxon>Eukaryota</taxon>
        <taxon>Viridiplantae</taxon>
        <taxon>Streptophyta</taxon>
        <taxon>Embryophyta</taxon>
        <taxon>Tracheophyta</taxon>
        <taxon>Spermatophyta</taxon>
        <taxon>Pinopsida</taxon>
        <taxon>Pinidae</taxon>
        <taxon>Conifers II</taxon>
        <taxon>Cupressales</taxon>
        <taxon>Taxaceae</taxon>
        <taxon>Taxus</taxon>
    </lineage>
</organism>
<sequence>FLSSKEKPTLGGAWIKTHKRNIAAPLDPAAFVDAVVGIYVDHEGDLELVAKSFESAELDFSRY</sequence>
<dbReference type="InterPro" id="IPR057397">
    <property type="entry name" value="HEAT_5MP1_2"/>
</dbReference>
<keyword evidence="3" id="KW-1185">Reference proteome</keyword>
<evidence type="ECO:0000313" key="3">
    <source>
        <dbReference type="Proteomes" id="UP000824469"/>
    </source>
</evidence>
<dbReference type="PANTHER" id="PTHR14208:SF2">
    <property type="entry name" value="PROTEIN KRASAVIETZ"/>
    <property type="match status" value="1"/>
</dbReference>
<dbReference type="InterPro" id="IPR051245">
    <property type="entry name" value="eIF5-mimic_regulator"/>
</dbReference>
<proteinExistence type="predicted"/>
<dbReference type="GO" id="GO:0016020">
    <property type="term" value="C:membrane"/>
    <property type="evidence" value="ECO:0007669"/>
    <property type="project" value="TreeGrafter"/>
</dbReference>
<name>A0AA38L7T5_TAXCH</name>
<evidence type="ECO:0000259" key="1">
    <source>
        <dbReference type="Pfam" id="PF25504"/>
    </source>
</evidence>
<evidence type="ECO:0000313" key="2">
    <source>
        <dbReference type="EMBL" id="KAH9310880.1"/>
    </source>
</evidence>
<feature type="non-terminal residue" evidence="2">
    <location>
        <position position="1"/>
    </location>
</feature>
<dbReference type="GO" id="GO:0005737">
    <property type="term" value="C:cytoplasm"/>
    <property type="evidence" value="ECO:0007669"/>
    <property type="project" value="TreeGrafter"/>
</dbReference>
<feature type="domain" description="5MP1/2-like HEAT" evidence="1">
    <location>
        <begin position="15"/>
        <end position="63"/>
    </location>
</feature>
<accession>A0AA38L7T5</accession>
<dbReference type="OMA" id="WIKTHKR"/>
<dbReference type="PANTHER" id="PTHR14208">
    <property type="entry name" value="BASIC LEUCINE ZIPPER AND W2 DOMAIN-CONTAINING PROTEIN"/>
    <property type="match status" value="1"/>
</dbReference>
<dbReference type="EMBL" id="JAHRHJ020000006">
    <property type="protein sequence ID" value="KAH9310880.1"/>
    <property type="molecule type" value="Genomic_DNA"/>
</dbReference>
<gene>
    <name evidence="2" type="ORF">KI387_025915</name>
</gene>
<dbReference type="Pfam" id="PF25504">
    <property type="entry name" value="HEAT_5MP1_2"/>
    <property type="match status" value="1"/>
</dbReference>
<protein>
    <recommendedName>
        <fullName evidence="1">5MP1/2-like HEAT domain-containing protein</fullName>
    </recommendedName>
</protein>
<dbReference type="Proteomes" id="UP000824469">
    <property type="component" value="Unassembled WGS sequence"/>
</dbReference>
<reference evidence="2 3" key="1">
    <citation type="journal article" date="2021" name="Nat. Plants">
        <title>The Taxus genome provides insights into paclitaxel biosynthesis.</title>
        <authorList>
            <person name="Xiong X."/>
            <person name="Gou J."/>
            <person name="Liao Q."/>
            <person name="Li Y."/>
            <person name="Zhou Q."/>
            <person name="Bi G."/>
            <person name="Li C."/>
            <person name="Du R."/>
            <person name="Wang X."/>
            <person name="Sun T."/>
            <person name="Guo L."/>
            <person name="Liang H."/>
            <person name="Lu P."/>
            <person name="Wu Y."/>
            <person name="Zhang Z."/>
            <person name="Ro D.K."/>
            <person name="Shang Y."/>
            <person name="Huang S."/>
            <person name="Yan J."/>
        </authorList>
    </citation>
    <scope>NUCLEOTIDE SEQUENCE [LARGE SCALE GENOMIC DNA]</scope>
    <source>
        <strain evidence="2">Ta-2019</strain>
    </source>
</reference>
<dbReference type="AlphaFoldDB" id="A0AA38L7T5"/>
<comment type="caution">
    <text evidence="2">The sequence shown here is derived from an EMBL/GenBank/DDBJ whole genome shotgun (WGS) entry which is preliminary data.</text>
</comment>
<feature type="non-terminal residue" evidence="2">
    <location>
        <position position="63"/>
    </location>
</feature>